<dbReference type="AlphaFoldDB" id="A0AA85F6H4"/>
<dbReference type="EC" id="2.4.1.-" evidence="11"/>
<feature type="transmembrane region" description="Helical" evidence="11">
    <location>
        <begin position="47"/>
        <end position="68"/>
    </location>
</feature>
<sequence length="386" mass="44511">MNHDQGMKEISGCKAQDTRTGFYDPMEKSDYFNKKVYRRHFSRKRTLHFMFFFTLSVIFVMATSYLVYNNQGLSLNSFEHSLDVDLYMIYENEFKSLNNKPSIKPINPVKFNAVLQPINSCKLSNQSDASPDLVIFVKSALLHLELRNNIRQSWGNSNCFRYFGVRTRILFILGRSGSTDWKHSSTQSMVLQEHMKYNDIVQFDFIEDYHNVTYKLIATLDFAINECSTSRFLTLIDDDFMLHPSNLLRTLAKVTETQYLNYIAGNVMRVSKPTRLLFSKWYISYSDYPYSLYPAFPSGGTIILSMPVAQLLSVGLRYIKLLPFEDVVIGLVLYKLGISPVHLDGVYVVRYPKSHTGDLISIHGYGDNSFSLSSWNKLGLQTVCDR</sequence>
<dbReference type="InterPro" id="IPR029044">
    <property type="entry name" value="Nucleotide-diphossugar_trans"/>
</dbReference>
<organism evidence="12 13">
    <name type="scientific">Schistosoma rodhaini</name>
    <dbReference type="NCBI Taxonomy" id="6188"/>
    <lineage>
        <taxon>Eukaryota</taxon>
        <taxon>Metazoa</taxon>
        <taxon>Spiralia</taxon>
        <taxon>Lophotrochozoa</taxon>
        <taxon>Platyhelminthes</taxon>
        <taxon>Trematoda</taxon>
        <taxon>Digenea</taxon>
        <taxon>Strigeidida</taxon>
        <taxon>Schistosomatoidea</taxon>
        <taxon>Schistosomatidae</taxon>
        <taxon>Schistosoma</taxon>
    </lineage>
</organism>
<evidence type="ECO:0000256" key="2">
    <source>
        <dbReference type="ARBA" id="ARBA00008661"/>
    </source>
</evidence>
<evidence type="ECO:0000313" key="13">
    <source>
        <dbReference type="WBParaSite" id="SRDH1_37990.1"/>
    </source>
</evidence>
<dbReference type="Pfam" id="PF01762">
    <property type="entry name" value="Galactosyl_T"/>
    <property type="match status" value="1"/>
</dbReference>
<keyword evidence="3 11" id="KW-0328">Glycosyltransferase</keyword>
<dbReference type="GO" id="GO:0016758">
    <property type="term" value="F:hexosyltransferase activity"/>
    <property type="evidence" value="ECO:0007669"/>
    <property type="project" value="InterPro"/>
</dbReference>
<protein>
    <recommendedName>
        <fullName evidence="11">Hexosyltransferase</fullName>
        <ecNumber evidence="11">2.4.1.-</ecNumber>
    </recommendedName>
</protein>
<evidence type="ECO:0000256" key="8">
    <source>
        <dbReference type="ARBA" id="ARBA00023034"/>
    </source>
</evidence>
<keyword evidence="7 11" id="KW-1133">Transmembrane helix</keyword>
<evidence type="ECO:0000256" key="5">
    <source>
        <dbReference type="ARBA" id="ARBA00022692"/>
    </source>
</evidence>
<comment type="similarity">
    <text evidence="2 11">Belongs to the glycosyltransferase 31 family.</text>
</comment>
<evidence type="ECO:0000256" key="9">
    <source>
        <dbReference type="ARBA" id="ARBA00023136"/>
    </source>
</evidence>
<reference evidence="13" key="2">
    <citation type="submission" date="2023-11" db="UniProtKB">
        <authorList>
            <consortium name="WormBaseParasite"/>
        </authorList>
    </citation>
    <scope>IDENTIFICATION</scope>
</reference>
<keyword evidence="8 11" id="KW-0333">Golgi apparatus</keyword>
<name>A0AA85F6H4_9TREM</name>
<reference evidence="12" key="1">
    <citation type="submission" date="2022-06" db="EMBL/GenBank/DDBJ databases">
        <authorList>
            <person name="Berger JAMES D."/>
            <person name="Berger JAMES D."/>
        </authorList>
    </citation>
    <scope>NUCLEOTIDE SEQUENCE [LARGE SCALE GENOMIC DNA]</scope>
</reference>
<keyword evidence="5 11" id="KW-0812">Transmembrane</keyword>
<evidence type="ECO:0000313" key="12">
    <source>
        <dbReference type="Proteomes" id="UP000050792"/>
    </source>
</evidence>
<dbReference type="GO" id="GO:0008194">
    <property type="term" value="F:UDP-glycosyltransferase activity"/>
    <property type="evidence" value="ECO:0007669"/>
    <property type="project" value="TreeGrafter"/>
</dbReference>
<evidence type="ECO:0000256" key="10">
    <source>
        <dbReference type="ARBA" id="ARBA00023180"/>
    </source>
</evidence>
<evidence type="ECO:0000256" key="4">
    <source>
        <dbReference type="ARBA" id="ARBA00022679"/>
    </source>
</evidence>
<dbReference type="Proteomes" id="UP000050792">
    <property type="component" value="Unassembled WGS sequence"/>
</dbReference>
<dbReference type="FunFam" id="3.90.550.50:FF:000001">
    <property type="entry name" value="Hexosyltransferase"/>
    <property type="match status" value="1"/>
</dbReference>
<dbReference type="PANTHER" id="PTHR11214">
    <property type="entry name" value="BETA-1,3-N-ACETYLGLUCOSAMINYLTRANSFERASE"/>
    <property type="match status" value="1"/>
</dbReference>
<keyword evidence="10" id="KW-0325">Glycoprotein</keyword>
<evidence type="ECO:0000256" key="11">
    <source>
        <dbReference type="RuleBase" id="RU363063"/>
    </source>
</evidence>
<accession>A0AA85F6H4</accession>
<keyword evidence="4" id="KW-0808">Transferase</keyword>
<keyword evidence="6 11" id="KW-0735">Signal-anchor</keyword>
<dbReference type="GO" id="GO:0006493">
    <property type="term" value="P:protein O-linked glycosylation"/>
    <property type="evidence" value="ECO:0007669"/>
    <property type="project" value="TreeGrafter"/>
</dbReference>
<proteinExistence type="inferred from homology"/>
<dbReference type="Gene3D" id="3.90.550.50">
    <property type="match status" value="1"/>
</dbReference>
<dbReference type="SUPFAM" id="SSF53448">
    <property type="entry name" value="Nucleotide-diphospho-sugar transferases"/>
    <property type="match status" value="1"/>
</dbReference>
<dbReference type="InterPro" id="IPR002659">
    <property type="entry name" value="Glyco_trans_31"/>
</dbReference>
<dbReference type="PANTHER" id="PTHR11214:SF349">
    <property type="entry name" value="BETA-1,3-GALACTOSYLTRANSFERASE BRN"/>
    <property type="match status" value="1"/>
</dbReference>
<dbReference type="GO" id="GO:0000139">
    <property type="term" value="C:Golgi membrane"/>
    <property type="evidence" value="ECO:0007669"/>
    <property type="project" value="UniProtKB-SubCell"/>
</dbReference>
<keyword evidence="9 11" id="KW-0472">Membrane</keyword>
<evidence type="ECO:0000256" key="7">
    <source>
        <dbReference type="ARBA" id="ARBA00022989"/>
    </source>
</evidence>
<evidence type="ECO:0000256" key="3">
    <source>
        <dbReference type="ARBA" id="ARBA00022676"/>
    </source>
</evidence>
<evidence type="ECO:0000256" key="1">
    <source>
        <dbReference type="ARBA" id="ARBA00004323"/>
    </source>
</evidence>
<comment type="subcellular location">
    <subcellularLocation>
        <location evidence="1 11">Golgi apparatus membrane</location>
        <topology evidence="1 11">Single-pass type II membrane protein</topology>
    </subcellularLocation>
</comment>
<evidence type="ECO:0000256" key="6">
    <source>
        <dbReference type="ARBA" id="ARBA00022968"/>
    </source>
</evidence>
<keyword evidence="12" id="KW-1185">Reference proteome</keyword>
<dbReference type="WBParaSite" id="SRDH1_37990.1">
    <property type="protein sequence ID" value="SRDH1_37990.1"/>
    <property type="gene ID" value="SRDH1_37990"/>
</dbReference>